<dbReference type="InterPro" id="IPR002011">
    <property type="entry name" value="Tyr_kinase_rcpt_2_CS"/>
</dbReference>
<evidence type="ECO:0000259" key="24">
    <source>
        <dbReference type="PROSITE" id="PS50011"/>
    </source>
</evidence>
<keyword evidence="3 21" id="KW-0597">Phosphoprotein</keyword>
<feature type="domain" description="Fibronectin type-III" evidence="25">
    <location>
        <begin position="715"/>
        <end position="831"/>
    </location>
</feature>
<dbReference type="EnsemblMetazoa" id="AALFPA23_010065.R13986">
    <property type="protein sequence ID" value="AALFPA23_010065.P13986"/>
    <property type="gene ID" value="AALFPA23_010065"/>
</dbReference>
<evidence type="ECO:0000256" key="5">
    <source>
        <dbReference type="ARBA" id="ARBA00022685"/>
    </source>
</evidence>
<comment type="similarity">
    <text evidence="21">Belongs to the protein kinase superfamily. Tyr protein kinase family. Insulin receptor subfamily.</text>
</comment>
<reference evidence="27" key="1">
    <citation type="journal article" date="2015" name="Proc. Natl. Acad. Sci. U.S.A.">
        <title>Genome sequence of the Asian Tiger mosquito, Aedes albopictus, reveals insights into its biology, genetics, and evolution.</title>
        <authorList>
            <person name="Chen X.G."/>
            <person name="Jiang X."/>
            <person name="Gu J."/>
            <person name="Xu M."/>
            <person name="Wu Y."/>
            <person name="Deng Y."/>
            <person name="Zhang C."/>
            <person name="Bonizzoni M."/>
            <person name="Dermauw W."/>
            <person name="Vontas J."/>
            <person name="Armbruster P."/>
            <person name="Huang X."/>
            <person name="Yang Y."/>
            <person name="Zhang H."/>
            <person name="He W."/>
            <person name="Peng H."/>
            <person name="Liu Y."/>
            <person name="Wu K."/>
            <person name="Chen J."/>
            <person name="Lirakis M."/>
            <person name="Topalis P."/>
            <person name="Van Leeuwen T."/>
            <person name="Hall A.B."/>
            <person name="Jiang X."/>
            <person name="Thorpe C."/>
            <person name="Mueller R.L."/>
            <person name="Sun C."/>
            <person name="Waterhouse R.M."/>
            <person name="Yan G."/>
            <person name="Tu Z.J."/>
            <person name="Fang X."/>
            <person name="James A.A."/>
        </authorList>
    </citation>
    <scope>NUCLEOTIDE SEQUENCE [LARGE SCALE GENOMIC DNA]</scope>
    <source>
        <strain evidence="27">Foshan</strain>
    </source>
</reference>
<dbReference type="PROSITE" id="PS00107">
    <property type="entry name" value="PROTEIN_KINASE_ATP"/>
    <property type="match status" value="1"/>
</dbReference>
<keyword evidence="18" id="KW-0464">Manganese</keyword>
<dbReference type="Pfam" id="PF01030">
    <property type="entry name" value="Recep_L_domain"/>
    <property type="match status" value="2"/>
</dbReference>
<feature type="compositionally biased region" description="Low complexity" evidence="22">
    <location>
        <begin position="41"/>
        <end position="50"/>
    </location>
</feature>
<reference evidence="26" key="2">
    <citation type="submission" date="2025-05" db="UniProtKB">
        <authorList>
            <consortium name="EnsemblMetazoa"/>
        </authorList>
    </citation>
    <scope>IDENTIFICATION</scope>
    <source>
        <strain evidence="26">Foshan</strain>
    </source>
</reference>
<name>A0ABM1YKS4_AEDAL</name>
<dbReference type="InterPro" id="IPR020635">
    <property type="entry name" value="Tyr_kinase_cat_dom"/>
</dbReference>
<comment type="catalytic activity">
    <reaction evidence="19 21">
        <text>L-tyrosyl-[protein] + ATP = O-phospho-L-tyrosyl-[protein] + ADP + H(+)</text>
        <dbReference type="Rhea" id="RHEA:10596"/>
        <dbReference type="Rhea" id="RHEA-COMP:10136"/>
        <dbReference type="Rhea" id="RHEA-COMP:20101"/>
        <dbReference type="ChEBI" id="CHEBI:15378"/>
        <dbReference type="ChEBI" id="CHEBI:30616"/>
        <dbReference type="ChEBI" id="CHEBI:46858"/>
        <dbReference type="ChEBI" id="CHEBI:61978"/>
        <dbReference type="ChEBI" id="CHEBI:456216"/>
        <dbReference type="EC" id="2.7.10.1"/>
    </reaction>
</comment>
<evidence type="ECO:0000256" key="1">
    <source>
        <dbReference type="ARBA" id="ARBA00001936"/>
    </source>
</evidence>
<dbReference type="EC" id="2.7.10.1" evidence="21"/>
<evidence type="ECO:0000256" key="22">
    <source>
        <dbReference type="SAM" id="MobiDB-lite"/>
    </source>
</evidence>
<accession>A0ABM1YKS4</accession>
<feature type="domain" description="Fibronectin type-III" evidence="25">
    <location>
        <begin position="1070"/>
        <end position="1171"/>
    </location>
</feature>
<keyword evidence="13 23" id="KW-1133">Transmembrane helix</keyword>
<dbReference type="InterPro" id="IPR050122">
    <property type="entry name" value="RTK"/>
</dbReference>
<evidence type="ECO:0000256" key="8">
    <source>
        <dbReference type="ARBA" id="ARBA00022729"/>
    </source>
</evidence>
<evidence type="ECO:0000256" key="7">
    <source>
        <dbReference type="ARBA" id="ARBA00022723"/>
    </source>
</evidence>
<evidence type="ECO:0000256" key="3">
    <source>
        <dbReference type="ARBA" id="ARBA00022553"/>
    </source>
</evidence>
<dbReference type="InterPro" id="IPR008266">
    <property type="entry name" value="Tyr_kinase_AS"/>
</dbReference>
<dbReference type="InterPro" id="IPR006211">
    <property type="entry name" value="Furin-like_Cys-rich_dom"/>
</dbReference>
<keyword evidence="14 23" id="KW-0472">Membrane</keyword>
<feature type="binding site" evidence="20">
    <location>
        <position position="1269"/>
    </location>
    <ligand>
        <name>ATP</name>
        <dbReference type="ChEBI" id="CHEBI:30616"/>
    </ligand>
</feature>
<evidence type="ECO:0000256" key="11">
    <source>
        <dbReference type="ARBA" id="ARBA00022777"/>
    </source>
</evidence>
<feature type="compositionally biased region" description="Basic and acidic residues" evidence="22">
    <location>
        <begin position="1765"/>
        <end position="1783"/>
    </location>
</feature>
<keyword evidence="7" id="KW-0479">Metal-binding</keyword>
<feature type="region of interest" description="Disordered" evidence="22">
    <location>
        <begin position="137"/>
        <end position="160"/>
    </location>
</feature>
<feature type="region of interest" description="Disordered" evidence="22">
    <location>
        <begin position="1635"/>
        <end position="1849"/>
    </location>
</feature>
<feature type="compositionally biased region" description="Acidic residues" evidence="22">
    <location>
        <begin position="1635"/>
        <end position="1655"/>
    </location>
</feature>
<dbReference type="SMART" id="SM00261">
    <property type="entry name" value="FU"/>
    <property type="match status" value="1"/>
</dbReference>
<keyword evidence="5" id="KW-0165">Cleavage on pair of basic residues</keyword>
<keyword evidence="9" id="KW-0677">Repeat</keyword>
<evidence type="ECO:0000256" key="20">
    <source>
        <dbReference type="PROSITE-ProRule" id="PRU10141"/>
    </source>
</evidence>
<feature type="compositionally biased region" description="Basic and acidic residues" evidence="22">
    <location>
        <begin position="978"/>
        <end position="990"/>
    </location>
</feature>
<evidence type="ECO:0000259" key="25">
    <source>
        <dbReference type="PROSITE" id="PS50853"/>
    </source>
</evidence>
<dbReference type="RefSeq" id="XP_029731503.2">
    <property type="nucleotide sequence ID" value="XM_029875643.2"/>
</dbReference>
<keyword evidence="6 21" id="KW-0812">Transmembrane</keyword>
<evidence type="ECO:0000256" key="9">
    <source>
        <dbReference type="ARBA" id="ARBA00022737"/>
    </source>
</evidence>
<evidence type="ECO:0000256" key="14">
    <source>
        <dbReference type="ARBA" id="ARBA00023136"/>
    </source>
</evidence>
<evidence type="ECO:0000256" key="16">
    <source>
        <dbReference type="ARBA" id="ARBA00023170"/>
    </source>
</evidence>
<dbReference type="SUPFAM" id="SSF52058">
    <property type="entry name" value="L domain-like"/>
    <property type="match status" value="2"/>
</dbReference>
<dbReference type="SMART" id="SM00060">
    <property type="entry name" value="FN3"/>
    <property type="match status" value="3"/>
</dbReference>
<feature type="region of interest" description="Disordered" evidence="22">
    <location>
        <begin position="964"/>
        <end position="990"/>
    </location>
</feature>
<protein>
    <recommendedName>
        <fullName evidence="21">Tyrosine-protein kinase receptor</fullName>
        <ecNumber evidence="21">2.7.10.1</ecNumber>
    </recommendedName>
</protein>
<keyword evidence="27" id="KW-1185">Reference proteome</keyword>
<dbReference type="InterPro" id="IPR001245">
    <property type="entry name" value="Ser-Thr/Tyr_kinase_cat_dom"/>
</dbReference>
<evidence type="ECO:0000256" key="2">
    <source>
        <dbReference type="ARBA" id="ARBA00004479"/>
    </source>
</evidence>
<dbReference type="CDD" id="cd05032">
    <property type="entry name" value="PTKc_InsR_like"/>
    <property type="match status" value="1"/>
</dbReference>
<feature type="domain" description="Protein kinase" evidence="24">
    <location>
        <begin position="1235"/>
        <end position="1518"/>
    </location>
</feature>
<dbReference type="SMART" id="SM00219">
    <property type="entry name" value="TyrKc"/>
    <property type="match status" value="1"/>
</dbReference>
<feature type="transmembrane region" description="Helical" evidence="23">
    <location>
        <begin position="204"/>
        <end position="224"/>
    </location>
</feature>
<keyword evidence="11" id="KW-0418">Kinase</keyword>
<dbReference type="InterPro" id="IPR036941">
    <property type="entry name" value="Rcpt_L-dom_sf"/>
</dbReference>
<evidence type="ECO:0000256" key="17">
    <source>
        <dbReference type="ARBA" id="ARBA00023180"/>
    </source>
</evidence>
<dbReference type="PANTHER" id="PTHR24416:SF525">
    <property type="entry name" value="INSULIN-LIKE RECEPTOR"/>
    <property type="match status" value="1"/>
</dbReference>
<dbReference type="InterPro" id="IPR036116">
    <property type="entry name" value="FN3_sf"/>
</dbReference>
<keyword evidence="17" id="KW-0325">Glycoprotein</keyword>
<dbReference type="Gene3D" id="3.30.200.20">
    <property type="entry name" value="Phosphorylase Kinase, domain 1"/>
    <property type="match status" value="1"/>
</dbReference>
<dbReference type="Pfam" id="PF00757">
    <property type="entry name" value="Furin-like"/>
    <property type="match status" value="1"/>
</dbReference>
<keyword evidence="4" id="KW-0808">Transferase</keyword>
<dbReference type="PANTHER" id="PTHR24416">
    <property type="entry name" value="TYROSINE-PROTEIN KINASE RECEPTOR"/>
    <property type="match status" value="1"/>
</dbReference>
<dbReference type="Pfam" id="PF00041">
    <property type="entry name" value="fn3"/>
    <property type="match status" value="1"/>
</dbReference>
<feature type="compositionally biased region" description="Acidic residues" evidence="22">
    <location>
        <begin position="1549"/>
        <end position="1568"/>
    </location>
</feature>
<dbReference type="Pfam" id="PF07714">
    <property type="entry name" value="PK_Tyr_Ser-Thr"/>
    <property type="match status" value="1"/>
</dbReference>
<dbReference type="SUPFAM" id="SSF56112">
    <property type="entry name" value="Protein kinase-like (PK-like)"/>
    <property type="match status" value="1"/>
</dbReference>
<dbReference type="CDD" id="cd00063">
    <property type="entry name" value="FN3"/>
    <property type="match status" value="2"/>
</dbReference>
<dbReference type="Gene3D" id="2.60.40.10">
    <property type="entry name" value="Immunoglobulins"/>
    <property type="match status" value="3"/>
</dbReference>
<evidence type="ECO:0000313" key="26">
    <source>
        <dbReference type="EnsemblMetazoa" id="AALFPA23_010065.P13986"/>
    </source>
</evidence>
<dbReference type="InterPro" id="IPR003961">
    <property type="entry name" value="FN3_dom"/>
</dbReference>
<dbReference type="Gene3D" id="2.10.220.10">
    <property type="entry name" value="Hormone Receptor, Insulin-like Growth Factor Receptor 1, Chain A, domain 2"/>
    <property type="match status" value="1"/>
</dbReference>
<evidence type="ECO:0000256" key="13">
    <source>
        <dbReference type="ARBA" id="ARBA00022989"/>
    </source>
</evidence>
<keyword evidence="12 20" id="KW-0067">ATP-binding</keyword>
<evidence type="ECO:0000313" key="27">
    <source>
        <dbReference type="Proteomes" id="UP000069940"/>
    </source>
</evidence>
<dbReference type="InterPro" id="IPR017441">
    <property type="entry name" value="Protein_kinase_ATP_BS"/>
</dbReference>
<dbReference type="PROSITE" id="PS50853">
    <property type="entry name" value="FN3"/>
    <property type="match status" value="2"/>
</dbReference>
<dbReference type="InterPro" id="IPR000494">
    <property type="entry name" value="Rcpt_L-dom"/>
</dbReference>
<dbReference type="InterPro" id="IPR013783">
    <property type="entry name" value="Ig-like_fold"/>
</dbReference>
<dbReference type="PRINTS" id="PR00109">
    <property type="entry name" value="TYRKINASE"/>
</dbReference>
<evidence type="ECO:0000256" key="23">
    <source>
        <dbReference type="SAM" id="Phobius"/>
    </source>
</evidence>
<keyword evidence="10 20" id="KW-0547">Nucleotide-binding</keyword>
<evidence type="ECO:0000256" key="4">
    <source>
        <dbReference type="ARBA" id="ARBA00022679"/>
    </source>
</evidence>
<feature type="region of interest" description="Disordered" evidence="22">
    <location>
        <begin position="25"/>
        <end position="91"/>
    </location>
</feature>
<evidence type="ECO:0000256" key="19">
    <source>
        <dbReference type="ARBA" id="ARBA00051243"/>
    </source>
</evidence>
<dbReference type="PROSITE" id="PS50011">
    <property type="entry name" value="PROTEIN_KINASE_DOM"/>
    <property type="match status" value="1"/>
</dbReference>
<dbReference type="SUPFAM" id="SSF57184">
    <property type="entry name" value="Growth factor receptor domain"/>
    <property type="match status" value="1"/>
</dbReference>
<evidence type="ECO:0000256" key="15">
    <source>
        <dbReference type="ARBA" id="ARBA00023137"/>
    </source>
</evidence>
<feature type="transmembrane region" description="Helical" evidence="23">
    <location>
        <begin position="1177"/>
        <end position="1199"/>
    </location>
</feature>
<evidence type="ECO:0000256" key="18">
    <source>
        <dbReference type="ARBA" id="ARBA00023211"/>
    </source>
</evidence>
<evidence type="ECO:0000256" key="6">
    <source>
        <dbReference type="ARBA" id="ARBA00022692"/>
    </source>
</evidence>
<dbReference type="PROSITE" id="PS00109">
    <property type="entry name" value="PROTEIN_KINASE_TYR"/>
    <property type="match status" value="1"/>
</dbReference>
<feature type="compositionally biased region" description="Low complexity" evidence="22">
    <location>
        <begin position="1743"/>
        <end position="1761"/>
    </location>
</feature>
<feature type="region of interest" description="Disordered" evidence="22">
    <location>
        <begin position="1526"/>
        <end position="1581"/>
    </location>
</feature>
<comment type="cofactor">
    <cofactor evidence="1">
        <name>Mn(2+)</name>
        <dbReference type="ChEBI" id="CHEBI:29035"/>
    </cofactor>
</comment>
<dbReference type="InterPro" id="IPR009030">
    <property type="entry name" value="Growth_fac_rcpt_cys_sf"/>
</dbReference>
<proteinExistence type="inferred from homology"/>
<dbReference type="InterPro" id="IPR000719">
    <property type="entry name" value="Prot_kinase_dom"/>
</dbReference>
<dbReference type="CDD" id="cd00064">
    <property type="entry name" value="FU"/>
    <property type="match status" value="1"/>
</dbReference>
<organism evidence="26 27">
    <name type="scientific">Aedes albopictus</name>
    <name type="common">Asian tiger mosquito</name>
    <name type="synonym">Stegomyia albopicta</name>
    <dbReference type="NCBI Taxonomy" id="7160"/>
    <lineage>
        <taxon>Eukaryota</taxon>
        <taxon>Metazoa</taxon>
        <taxon>Ecdysozoa</taxon>
        <taxon>Arthropoda</taxon>
        <taxon>Hexapoda</taxon>
        <taxon>Insecta</taxon>
        <taxon>Pterygota</taxon>
        <taxon>Neoptera</taxon>
        <taxon>Endopterygota</taxon>
        <taxon>Diptera</taxon>
        <taxon>Nematocera</taxon>
        <taxon>Culicoidea</taxon>
        <taxon>Culicidae</taxon>
        <taxon>Culicinae</taxon>
        <taxon>Aedini</taxon>
        <taxon>Aedes</taxon>
        <taxon>Stegomyia</taxon>
    </lineage>
</organism>
<dbReference type="SUPFAM" id="SSF49265">
    <property type="entry name" value="Fibronectin type III"/>
    <property type="match status" value="3"/>
</dbReference>
<evidence type="ECO:0000256" key="12">
    <source>
        <dbReference type="ARBA" id="ARBA00022840"/>
    </source>
</evidence>
<feature type="compositionally biased region" description="Basic and acidic residues" evidence="22">
    <location>
        <begin position="1672"/>
        <end position="1687"/>
    </location>
</feature>
<keyword evidence="16 21" id="KW-0675">Receptor</keyword>
<dbReference type="PROSITE" id="PS00239">
    <property type="entry name" value="RECEPTOR_TYR_KIN_II"/>
    <property type="match status" value="1"/>
</dbReference>
<evidence type="ECO:0000256" key="21">
    <source>
        <dbReference type="RuleBase" id="RU000312"/>
    </source>
</evidence>
<sequence>MYECLNVLHSGECEKMRKKVEAINSISGGGNNSQSVEFLGRQRGSSAASSCRRRGSSGEEVSSLPPPKTTRRRCNNSSGSSGGGGSANEELVQPGCKMRAGVVTAEAEEATAGLNNLLGQLATKHKQKYRTKRRSRCLCPSGGVESSGKDEEESSVEVKQEDEVMWGGRLRRSAADAGWRRRSRTVTGVAAALAGSVVFRPAKLAWLVMVSLLLFSILVVPVAVVQGDEMKAGQVGPIRKGGVCGSVDVRNSPAHLDRLKDCVVVEGFVHILLIDKYIDSSFENYTFPLLTEITEYLLLFRVNGLKTLRRLFPNLAVIRGDVLVGDYAMVIYELMHIEEIGLISLMDITRGGVRIEKNPKLCFANTIDWKALTVPGTNNYIKDNQKDNVCPICPSESTAVMLPNGSKQKCPAAPVRGGNKDHKRTLCWNANHCQTICPPECPKSCSKTGVCCDHESCLGGCNLPNTSACTVCRHLSIDPAGKRQCVTKCPPNTFKYHTRCVTRDECYAMKKPISLDSNPDLPDQPFIPHNGSCLMECPLDHELITELNKTRWCRKCSGTCPKRCEGSNIDNIQSAQLLKGCEIIDGSLEIQLRSRGGENIVKELENFLSSITEIKGYLKVVRSYPLLSLGFLKKLKIIHGKGNKVSNSSLYVVENQNLQELFDHNVTIGEGKLFFFNNPMLCTDRIKAIKKYNPGIEIENESQLESNNGDRAACSITELETSLKSIGSETAIIQWAPFTELSDARMLLGYVIYYIEAPVANVTFFDGRDACNTEGWRLDDISDFNMDKETTKILTQLKPYTQYAYYVKTYTLGSEGLGGQSKIKYFTTAPGMPSVVRDVEVIVQKDVLTVKWLPPLKMNGRLSEYEVFIELNADDNEQLKLRDYCEELRDIPPETPTSAPPPKPSICTEDQCRNYCKAPTGGGSGGSIDATDKENQITFEDQLHNYVYIKNPLLRGGDKMTRRKRSTNQNIVFPNNTENKKNDTTDRKTEKVPNESYYRFIFNATNATSISFPLSHFNHYSLYVFKIRACRHPGEPPAPSVRLVDIELACGNEVFENFRTPKKEGADDIPSESILVEEQSNNTQRQIRVQWKEPSKPNGPIVKFVVKYQRMDLESVSSTDICIRYMNFNQTRGALLTKLEPGNYSIRVMATTIAGDGALSAPRYVVLAKDDSMGTTIIWLGALFAIFLLCLGLLGFYWYKYHYMSKQIRMYPEVNPDYAGVMYKVDDWEVERHHIIQLEELGQGSFGMVYKGILTQLRGEKCNQPCAIKTVNESATAREKDSFLLEASVMKQFNTHHVVRLLGVVSQGDPTLVIMELMANGDLKSYLRRHRPDYENGDEPSPQPPTLRAIMQMAIEIADGMAYLSAKKFVHRDLAARNCMVADDMTVKIGDFGMTRDIYETDYYRKGTKGFLPVRWMAPESLKDGVFSSSSDVFSYGVVLWEMATLASQPYQGLTNDQVLRYVIDGGVMERPENCPDDLYNLMRRCWQHRPTARPTFLEIIVELLPAASAHFREVAFFNSQEAKDMNRSQAQVHTDDVTTPLHPGGGDHDEEAGEDDDLVGGDRDDDGEGHIGDIGTDDEYSMEMTNSHLVRNNGPMATIRSPHSPLSDQLGNRLICDSLAISYHSRDIDDTIAEEEEPLEDEEDEEANDDDDEGKETGRPTMLGSVGGGARDSRSVMRIREMDPRGKSRSVSPGIHYDGGSRSRRSGSEEGGIQGHDYVNSAPGGGAMFGGSALAIPPPPQQQQSRKQQQSSFNRQQQPPLIHFDSDPYGKEFDAISTDRSRISAAAAGSRTNGRVDPSKWQQQQQQQRPVEVTKESGFPPVRPRNGLVSSGGGATAWGPSMGPSGDV</sequence>
<dbReference type="Gene3D" id="1.10.510.10">
    <property type="entry name" value="Transferase(Phosphotransferase) domain 1"/>
    <property type="match status" value="1"/>
</dbReference>
<dbReference type="InterPro" id="IPR011009">
    <property type="entry name" value="Kinase-like_dom_sf"/>
</dbReference>
<dbReference type="Proteomes" id="UP000069940">
    <property type="component" value="Unassembled WGS sequence"/>
</dbReference>
<evidence type="ECO:0000256" key="10">
    <source>
        <dbReference type="ARBA" id="ARBA00022741"/>
    </source>
</evidence>
<dbReference type="Gene3D" id="3.80.20.20">
    <property type="entry name" value="Receptor L-domain"/>
    <property type="match status" value="2"/>
</dbReference>
<dbReference type="InterPro" id="IPR006212">
    <property type="entry name" value="Furin_repeat"/>
</dbReference>
<dbReference type="GeneID" id="109621320"/>
<keyword evidence="15" id="KW-0829">Tyrosine-protein kinase</keyword>
<keyword evidence="8" id="KW-0732">Signal</keyword>
<comment type="subcellular location">
    <subcellularLocation>
        <location evidence="2">Membrane</location>
        <topology evidence="2">Single-pass type I membrane protein</topology>
    </subcellularLocation>
</comment>